<protein>
    <recommendedName>
        <fullName evidence="4">Zinc finger family protein</fullName>
    </recommendedName>
</protein>
<feature type="compositionally biased region" description="Basic and acidic residues" evidence="1">
    <location>
        <begin position="1"/>
        <end position="10"/>
    </location>
</feature>
<dbReference type="PANTHER" id="PTHR10579">
    <property type="entry name" value="CALCIUM-ACTIVATED CHLORIDE CHANNEL REGULATOR"/>
    <property type="match status" value="1"/>
</dbReference>
<dbReference type="SUPFAM" id="SSF50729">
    <property type="entry name" value="PH domain-like"/>
    <property type="match status" value="1"/>
</dbReference>
<dbReference type="Pfam" id="PF15411">
    <property type="entry name" value="PH_10"/>
    <property type="match status" value="1"/>
</dbReference>
<dbReference type="EMBL" id="CP143786">
    <property type="protein sequence ID" value="WVN88038.1"/>
    <property type="molecule type" value="Genomic_DNA"/>
</dbReference>
<dbReference type="Gene3D" id="3.30.40.10">
    <property type="entry name" value="Zinc/RING finger domain, C3HC4 (zinc finger)"/>
    <property type="match status" value="1"/>
</dbReference>
<feature type="compositionally biased region" description="Polar residues" evidence="1">
    <location>
        <begin position="376"/>
        <end position="387"/>
    </location>
</feature>
<gene>
    <name evidence="2" type="ORF">L203_103237</name>
</gene>
<evidence type="ECO:0008006" key="4">
    <source>
        <dbReference type="Google" id="ProtNLM"/>
    </source>
</evidence>
<dbReference type="KEGG" id="cdep:91087448"/>
<feature type="region of interest" description="Disordered" evidence="1">
    <location>
        <begin position="335"/>
        <end position="392"/>
    </location>
</feature>
<proteinExistence type="predicted"/>
<feature type="compositionally biased region" description="Polar residues" evidence="1">
    <location>
        <begin position="896"/>
        <end position="905"/>
    </location>
</feature>
<feature type="compositionally biased region" description="Polar residues" evidence="1">
    <location>
        <begin position="274"/>
        <end position="289"/>
    </location>
</feature>
<name>A0AAJ8JT64_9TREE</name>
<dbReference type="InterPro" id="IPR011993">
    <property type="entry name" value="PH-like_dom_sf"/>
</dbReference>
<feature type="region of interest" description="Disordered" evidence="1">
    <location>
        <begin position="875"/>
        <end position="905"/>
    </location>
</feature>
<reference evidence="2" key="2">
    <citation type="journal article" date="2022" name="Elife">
        <title>Obligate sexual reproduction of a homothallic fungus closely related to the Cryptococcus pathogenic species complex.</title>
        <authorList>
            <person name="Passer A.R."/>
            <person name="Clancey S.A."/>
            <person name="Shea T."/>
            <person name="David-Palma M."/>
            <person name="Averette A.F."/>
            <person name="Boekhout T."/>
            <person name="Porcel B.M."/>
            <person name="Nowrousian M."/>
            <person name="Cuomo C.A."/>
            <person name="Sun S."/>
            <person name="Heitman J."/>
            <person name="Coelho M.A."/>
        </authorList>
    </citation>
    <scope>NUCLEOTIDE SEQUENCE</scope>
    <source>
        <strain evidence="2">CBS 7841</strain>
    </source>
</reference>
<evidence type="ECO:0000313" key="2">
    <source>
        <dbReference type="EMBL" id="WVN88038.1"/>
    </source>
</evidence>
<dbReference type="PANTHER" id="PTHR10579:SF43">
    <property type="entry name" value="ZINC FINGER (C3HC4-TYPE RING FINGER) FAMILY PROTEIN"/>
    <property type="match status" value="1"/>
</dbReference>
<sequence length="1127" mass="124817">MAYHCSRDWQDTSPPSRNHPFYHKTPSFVRAFSGQDDKSLGNSSAGSRRFSKLTFSGSEVSSIYSYTTADSSFRGHGFWSSSEKPDIETVFEEGCTRPTRQPSLNTLVSKATNRSAPSSYFRDRSNLLVEHAKIHPFANAVLHPSSPPLGTEAPSLRRVTFSDSVNPLLEPKMAQSAALVSTEDDSNEITCPVCVEPMGFRYRLPGEKPPIVPECGHALHECFSHVYGSVPPDDSRKVLGVCGVCRQPMKLADELAAMMGQTKGSRNLLPAPSIRSNSSHGQLHSPSDPTSDDPIESSRYHLPEGQQLKVVVPSLSIRSEFSTISRNKKGKQTITTMITVEVPQAPGRGKYPAARRETDDGRSSPQLPPSPVSADDMSSSPPAQNLPTPDPFAHVVQDLKNRIVDPKQLSIDSFGSLRLFDILTVRKDSLARDFHVYLFQEALMCVAEEKKSGFRQIFSSASSIRSEHSGHSSRAVLKVKGRIYLRHVTRVVENTSRGDLSLAILMEEESLESFVLTFKEKSSFENWKITLKRLMDENKRVPKDRIAKLLGAGAPRRSPSRINSYPDLSSPTGSYNATPVSAAFSPESPQSHREPSPGDLAYNRPLAPVHTPLDVVIVLSLPAFNPSQSTPLKVKLMRSSLEFLLSLFGPRDRVSLVSCEMGINGTLRKTPFLSTMRYTSRKRLEAFVETLGAGKQEKDEFEVPAGADEKLDVVTAMNVALDVVLQRKSKNPLSSMIIVSDTADMIKRPQMDLVTARLDAANLPVYAVGYGRSHDPSPLWIVTNHTVGTYTFVKEWYHLRETLAGIIGGMMSVAMDNVKLHVSCVENDFKVVRVQGTTQTVMIGGATKDLDIELQELRFGDKREIIVELELDGPQEQRYSGEGSSESEHLSESVSQRCGSSFGRTPSSNVGMDVLSVSDSISALRENAYEDAVDEVPVCEVDLAFRDPSVGRSVARLPHPELLTIAILPRSTSSSTPADPGIVRRRMELLASDMFTRALLIASRKNYTQAGRILRETKRIVETMQDNMRQHVSENTSRRGRSKREMQAILAVDGLEGPLQDLEGLLDAMEEQKDVFDRYCRNFAAQQSAVLRSQRAWTTRTLSERTYCANEAQNIIQMSAEFQSRFQ</sequence>
<dbReference type="Proteomes" id="UP000094043">
    <property type="component" value="Chromosome 3"/>
</dbReference>
<feature type="region of interest" description="Disordered" evidence="1">
    <location>
        <begin position="264"/>
        <end position="305"/>
    </location>
</feature>
<dbReference type="SUPFAM" id="SSF53300">
    <property type="entry name" value="vWA-like"/>
    <property type="match status" value="1"/>
</dbReference>
<dbReference type="AlphaFoldDB" id="A0AAJ8JT64"/>
<dbReference type="SUPFAM" id="SSF57850">
    <property type="entry name" value="RING/U-box"/>
    <property type="match status" value="1"/>
</dbReference>
<feature type="region of interest" description="Disordered" evidence="1">
    <location>
        <begin position="1"/>
        <end position="20"/>
    </location>
</feature>
<dbReference type="InterPro" id="IPR013083">
    <property type="entry name" value="Znf_RING/FYVE/PHD"/>
</dbReference>
<dbReference type="CDD" id="cd13246">
    <property type="entry name" value="PH_Scd1"/>
    <property type="match status" value="1"/>
</dbReference>
<feature type="compositionally biased region" description="Polar residues" evidence="1">
    <location>
        <begin position="560"/>
        <end position="579"/>
    </location>
</feature>
<dbReference type="Gene3D" id="2.30.29.30">
    <property type="entry name" value="Pleckstrin-homology domain (PH domain)/Phosphotyrosine-binding domain (PTB)"/>
    <property type="match status" value="1"/>
</dbReference>
<evidence type="ECO:0000313" key="3">
    <source>
        <dbReference type="Proteomes" id="UP000094043"/>
    </source>
</evidence>
<dbReference type="GO" id="GO:0005085">
    <property type="term" value="F:guanyl-nucleotide exchange factor activity"/>
    <property type="evidence" value="ECO:0007669"/>
    <property type="project" value="InterPro"/>
</dbReference>
<organism evidence="2 3">
    <name type="scientific">Cryptococcus depauperatus CBS 7841</name>
    <dbReference type="NCBI Taxonomy" id="1295531"/>
    <lineage>
        <taxon>Eukaryota</taxon>
        <taxon>Fungi</taxon>
        <taxon>Dikarya</taxon>
        <taxon>Basidiomycota</taxon>
        <taxon>Agaricomycotina</taxon>
        <taxon>Tremellomycetes</taxon>
        <taxon>Tremellales</taxon>
        <taxon>Cryptococcaceae</taxon>
        <taxon>Cryptococcus</taxon>
    </lineage>
</organism>
<reference evidence="2" key="3">
    <citation type="submission" date="2024-01" db="EMBL/GenBank/DDBJ databases">
        <authorList>
            <person name="Coelho M.A."/>
            <person name="David-Palma M."/>
            <person name="Shea T."/>
            <person name="Sun S."/>
            <person name="Cuomo C.A."/>
            <person name="Heitman J."/>
        </authorList>
    </citation>
    <scope>NUCLEOTIDE SEQUENCE</scope>
    <source>
        <strain evidence="2">CBS 7841</strain>
    </source>
</reference>
<feature type="region of interest" description="Disordered" evidence="1">
    <location>
        <begin position="550"/>
        <end position="604"/>
    </location>
</feature>
<dbReference type="RefSeq" id="XP_066068738.1">
    <property type="nucleotide sequence ID" value="XM_066212641.1"/>
</dbReference>
<reference evidence="2" key="1">
    <citation type="submission" date="2016-06" db="EMBL/GenBank/DDBJ databases">
        <authorList>
            <person name="Cuomo C."/>
            <person name="Litvintseva A."/>
            <person name="Heitman J."/>
            <person name="Chen Y."/>
            <person name="Sun S."/>
            <person name="Springer D."/>
            <person name="Dromer F."/>
            <person name="Young S."/>
            <person name="Zeng Q."/>
            <person name="Chapman S."/>
            <person name="Gujja S."/>
            <person name="Saif S."/>
            <person name="Birren B."/>
        </authorList>
    </citation>
    <scope>NUCLEOTIDE SEQUENCE</scope>
    <source>
        <strain evidence="2">CBS 7841</strain>
    </source>
</reference>
<dbReference type="GeneID" id="91087448"/>
<dbReference type="InterPro" id="IPR036465">
    <property type="entry name" value="vWFA_dom_sf"/>
</dbReference>
<dbReference type="InterPro" id="IPR051266">
    <property type="entry name" value="CLCR"/>
</dbReference>
<accession>A0AAJ8JT64</accession>
<keyword evidence="3" id="KW-1185">Reference proteome</keyword>
<dbReference type="Gene3D" id="3.40.50.410">
    <property type="entry name" value="von Willebrand factor, type A domain"/>
    <property type="match status" value="1"/>
</dbReference>
<evidence type="ECO:0000256" key="1">
    <source>
        <dbReference type="SAM" id="MobiDB-lite"/>
    </source>
</evidence>
<dbReference type="InterPro" id="IPR033511">
    <property type="entry name" value="Cdc24/Scd1_PH_dom"/>
</dbReference>